<feature type="domain" description="DUF3566" evidence="3">
    <location>
        <begin position="108"/>
        <end position="216"/>
    </location>
</feature>
<accession>A0A6J6TXX4</accession>
<evidence type="ECO:0000313" key="5">
    <source>
        <dbReference type="EMBL" id="CAB4883531.1"/>
    </source>
</evidence>
<feature type="compositionally biased region" description="Basic and acidic residues" evidence="1">
    <location>
        <begin position="1"/>
        <end position="10"/>
    </location>
</feature>
<evidence type="ECO:0000259" key="3">
    <source>
        <dbReference type="Pfam" id="PF12089"/>
    </source>
</evidence>
<proteinExistence type="predicted"/>
<dbReference type="InterPro" id="IPR021949">
    <property type="entry name" value="DUF3566_TM"/>
</dbReference>
<dbReference type="AlphaFoldDB" id="A0A6J6TXX4"/>
<protein>
    <submittedName>
        <fullName evidence="4">Unannotated protein</fullName>
    </submittedName>
</protein>
<name>A0A6J6TXX4_9ZZZZ</name>
<keyword evidence="2" id="KW-1133">Transmembrane helix</keyword>
<gene>
    <name evidence="4" type="ORF">UFOPK2806_01016</name>
    <name evidence="5" type="ORF">UFOPK3417_01610</name>
</gene>
<feature type="transmembrane region" description="Helical" evidence="2">
    <location>
        <begin position="127"/>
        <end position="148"/>
    </location>
</feature>
<evidence type="ECO:0000256" key="2">
    <source>
        <dbReference type="SAM" id="Phobius"/>
    </source>
</evidence>
<feature type="transmembrane region" description="Helical" evidence="2">
    <location>
        <begin position="180"/>
        <end position="205"/>
    </location>
</feature>
<reference evidence="4" key="1">
    <citation type="submission" date="2020-05" db="EMBL/GenBank/DDBJ databases">
        <authorList>
            <person name="Chiriac C."/>
            <person name="Salcher M."/>
            <person name="Ghai R."/>
            <person name="Kavagutti S V."/>
        </authorList>
    </citation>
    <scope>NUCLEOTIDE SEQUENCE</scope>
</reference>
<dbReference type="Pfam" id="PF12089">
    <property type="entry name" value="DUF3566"/>
    <property type="match status" value="1"/>
</dbReference>
<evidence type="ECO:0000313" key="4">
    <source>
        <dbReference type="EMBL" id="CAB4751029.1"/>
    </source>
</evidence>
<keyword evidence="2" id="KW-0472">Membrane</keyword>
<evidence type="ECO:0000256" key="1">
    <source>
        <dbReference type="SAM" id="MobiDB-lite"/>
    </source>
</evidence>
<sequence>MSDPPVDPRTESNSGPGAQRPRPRSFMRSTEPPDDSLGMPTVQVPVGRASATAPQWSVPPSQQPPASEPPVEYLPSDTYPSDPAFDPSTFLYPDPAETFVPRGRPRVRKVSRVVRAVDAWSVFKVSIIFYLAMYAVCLIAGVLLWNVAYSTGTIDNISSFFESFGWKSFEFKGGEIFHNAWIIGLFLVVGLTGLNVVMATLFNLITDLVGGLRFTVLEEEVVVRRTDPSGTDLAPATSPVLAGRLTLNRWRRRSRGR</sequence>
<keyword evidence="2" id="KW-0812">Transmembrane</keyword>
<organism evidence="4">
    <name type="scientific">freshwater metagenome</name>
    <dbReference type="NCBI Taxonomy" id="449393"/>
    <lineage>
        <taxon>unclassified sequences</taxon>
        <taxon>metagenomes</taxon>
        <taxon>ecological metagenomes</taxon>
    </lineage>
</organism>
<dbReference type="EMBL" id="CAEZYY010000010">
    <property type="protein sequence ID" value="CAB4751029.1"/>
    <property type="molecule type" value="Genomic_DNA"/>
</dbReference>
<dbReference type="EMBL" id="CAFBLR010000188">
    <property type="protein sequence ID" value="CAB4883531.1"/>
    <property type="molecule type" value="Genomic_DNA"/>
</dbReference>
<feature type="region of interest" description="Disordered" evidence="1">
    <location>
        <begin position="1"/>
        <end position="78"/>
    </location>
</feature>